<keyword evidence="3" id="KW-1185">Reference proteome</keyword>
<name>A0A550C0Q5_9AGAR</name>
<accession>A0A550C0Q5</accession>
<organism evidence="2 3">
    <name type="scientific">Schizophyllum amplum</name>
    <dbReference type="NCBI Taxonomy" id="97359"/>
    <lineage>
        <taxon>Eukaryota</taxon>
        <taxon>Fungi</taxon>
        <taxon>Dikarya</taxon>
        <taxon>Basidiomycota</taxon>
        <taxon>Agaricomycotina</taxon>
        <taxon>Agaricomycetes</taxon>
        <taxon>Agaricomycetidae</taxon>
        <taxon>Agaricales</taxon>
        <taxon>Schizophyllaceae</taxon>
        <taxon>Schizophyllum</taxon>
    </lineage>
</organism>
<protein>
    <submittedName>
        <fullName evidence="2">Uncharacterized protein</fullName>
    </submittedName>
</protein>
<reference evidence="2 3" key="1">
    <citation type="journal article" date="2019" name="New Phytol.">
        <title>Comparative genomics reveals unique wood-decay strategies and fruiting body development in the Schizophyllaceae.</title>
        <authorList>
            <person name="Almasi E."/>
            <person name="Sahu N."/>
            <person name="Krizsan K."/>
            <person name="Balint B."/>
            <person name="Kovacs G.M."/>
            <person name="Kiss B."/>
            <person name="Cseklye J."/>
            <person name="Drula E."/>
            <person name="Henrissat B."/>
            <person name="Nagy I."/>
            <person name="Chovatia M."/>
            <person name="Adam C."/>
            <person name="LaButti K."/>
            <person name="Lipzen A."/>
            <person name="Riley R."/>
            <person name="Grigoriev I.V."/>
            <person name="Nagy L.G."/>
        </authorList>
    </citation>
    <scope>NUCLEOTIDE SEQUENCE [LARGE SCALE GENOMIC DNA]</scope>
    <source>
        <strain evidence="2 3">NL-1724</strain>
    </source>
</reference>
<feature type="compositionally biased region" description="Polar residues" evidence="1">
    <location>
        <begin position="17"/>
        <end position="29"/>
    </location>
</feature>
<proteinExistence type="predicted"/>
<dbReference type="EMBL" id="VDMD01000037">
    <property type="protein sequence ID" value="TRM58338.1"/>
    <property type="molecule type" value="Genomic_DNA"/>
</dbReference>
<dbReference type="AlphaFoldDB" id="A0A550C0Q5"/>
<gene>
    <name evidence="2" type="ORF">BD626DRAFT_512225</name>
</gene>
<evidence type="ECO:0000313" key="2">
    <source>
        <dbReference type="EMBL" id="TRM58338.1"/>
    </source>
</evidence>
<comment type="caution">
    <text evidence="2">The sequence shown here is derived from an EMBL/GenBank/DDBJ whole genome shotgun (WGS) entry which is preliminary data.</text>
</comment>
<sequence>MSAAPPNLGRSKAGAQLSFTPTASMNTLTAGRAATPVASAKPAPTPKPGPKTSDGEGVRMLANSDKPCGYGGGYCTIA</sequence>
<feature type="region of interest" description="Disordered" evidence="1">
    <location>
        <begin position="1"/>
        <end position="63"/>
    </location>
</feature>
<feature type="compositionally biased region" description="Low complexity" evidence="1">
    <location>
        <begin position="33"/>
        <end position="42"/>
    </location>
</feature>
<evidence type="ECO:0000256" key="1">
    <source>
        <dbReference type="SAM" id="MobiDB-lite"/>
    </source>
</evidence>
<evidence type="ECO:0000313" key="3">
    <source>
        <dbReference type="Proteomes" id="UP000320762"/>
    </source>
</evidence>
<dbReference type="Proteomes" id="UP000320762">
    <property type="component" value="Unassembled WGS sequence"/>
</dbReference>